<dbReference type="SUPFAM" id="SSF56219">
    <property type="entry name" value="DNase I-like"/>
    <property type="match status" value="1"/>
</dbReference>
<keyword evidence="3" id="KW-0540">Nuclease</keyword>
<keyword evidence="4" id="KW-1185">Reference proteome</keyword>
<sequence length="603" mass="65041">MLRLFRAALLGLAFDASLVGCAVTSGRLALAEPGSLALASASPLELRYTTSAPSPRNWVGLYYASGGGPDNGELDQPSIRWSYAPGAQGSVKFDNDGLGPGEYKAYFLADDKYKSLAAAVRFSLGESSRYPGSISVDYSRTPINVKYTTTRPGAKNWIGLYSADGGGPVDQVQVQPSLAWEWAPERVGEVTLSSKNLSPGEYRVFFLADGGYTWLSQPVNAHLRSSEAFGFIVRDVTTHNARQGDRFEASLANLVTQPGDGDTRFSIVGDAGWAVISPSGVISGTPPSGAADTTLHVEARDKHGVAASASVHIPVRPAGASLVDRLRILSFNLWHGGTQVSNYHEKQVRFLVDKNVDVVGFQESTGGHGARLARALNWYSWQGPDVSVISRYPITRVNAATSVSGSVTISLDPGKSDIVVWNAHLGYDPYGPYDFCFDRMSVGRVMEREAESGRTPQIEEITRKMGGHIADADNVPVFLLGDFNAPSHLDWTEATSGRHCGVGQVPWPSSKYPADAGLVDSFRHVHPDPAASPGITWSPIYLSNEGRPEPLDRIDFVYHRGRKLAVLDSEAVLVGNPTAEPNHANNEWTSDHRAVLTTYQITA</sequence>
<dbReference type="EMBL" id="AZHE01000022">
    <property type="protein sequence ID" value="KHN95534.1"/>
    <property type="molecule type" value="Genomic_DNA"/>
</dbReference>
<dbReference type="SUPFAM" id="SSF49313">
    <property type="entry name" value="Cadherin-like"/>
    <property type="match status" value="1"/>
</dbReference>
<dbReference type="AlphaFoldDB" id="A0A0B2WPF4"/>
<organism evidence="3 4">
    <name type="scientific">Metarhizium album (strain ARSEF 1941)</name>
    <dbReference type="NCBI Taxonomy" id="1081103"/>
    <lineage>
        <taxon>Eukaryota</taxon>
        <taxon>Fungi</taxon>
        <taxon>Dikarya</taxon>
        <taxon>Ascomycota</taxon>
        <taxon>Pezizomycotina</taxon>
        <taxon>Sordariomycetes</taxon>
        <taxon>Hypocreomycetidae</taxon>
        <taxon>Hypocreales</taxon>
        <taxon>Clavicipitaceae</taxon>
        <taxon>Metarhizium</taxon>
    </lineage>
</organism>
<dbReference type="InterPro" id="IPR036691">
    <property type="entry name" value="Endo/exonu/phosph_ase_sf"/>
</dbReference>
<feature type="chain" id="PRO_5002096711" evidence="1">
    <location>
        <begin position="22"/>
        <end position="603"/>
    </location>
</feature>
<evidence type="ECO:0000256" key="1">
    <source>
        <dbReference type="SAM" id="SignalP"/>
    </source>
</evidence>
<dbReference type="GO" id="GO:0005509">
    <property type="term" value="F:calcium ion binding"/>
    <property type="evidence" value="ECO:0007669"/>
    <property type="project" value="InterPro"/>
</dbReference>
<keyword evidence="3" id="KW-0378">Hydrolase</keyword>
<dbReference type="GO" id="GO:0004527">
    <property type="term" value="F:exonuclease activity"/>
    <property type="evidence" value="ECO:0007669"/>
    <property type="project" value="UniProtKB-KW"/>
</dbReference>
<dbReference type="PANTHER" id="PTHR41349:SF1">
    <property type="entry name" value="PROTEIN CBG08683"/>
    <property type="match status" value="1"/>
</dbReference>
<accession>A0A0B2WPF4</accession>
<reference evidence="3 4" key="1">
    <citation type="journal article" date="2014" name="Proc. Natl. Acad. Sci. U.S.A.">
        <title>Trajectory and genomic determinants of fungal-pathogen speciation and host adaptation.</title>
        <authorList>
            <person name="Hu X."/>
            <person name="Xiao G."/>
            <person name="Zheng P."/>
            <person name="Shang Y."/>
            <person name="Su Y."/>
            <person name="Zhang X."/>
            <person name="Liu X."/>
            <person name="Zhan S."/>
            <person name="St Leger R.J."/>
            <person name="Wang C."/>
        </authorList>
    </citation>
    <scope>NUCLEOTIDE SEQUENCE [LARGE SCALE GENOMIC DNA]</scope>
    <source>
        <strain evidence="3 4">ARSEF 1941</strain>
    </source>
</reference>
<dbReference type="GO" id="GO:0016020">
    <property type="term" value="C:membrane"/>
    <property type="evidence" value="ECO:0007669"/>
    <property type="project" value="InterPro"/>
</dbReference>
<feature type="domain" description="Endonuclease/exonuclease/phosphatase" evidence="2">
    <location>
        <begin position="329"/>
        <end position="592"/>
    </location>
</feature>
<keyword evidence="1" id="KW-0732">Signal</keyword>
<name>A0A0B2WPF4_METAS</name>
<dbReference type="Proteomes" id="UP000030816">
    <property type="component" value="Unassembled WGS sequence"/>
</dbReference>
<dbReference type="InterPro" id="IPR013783">
    <property type="entry name" value="Ig-like_fold"/>
</dbReference>
<proteinExistence type="predicted"/>
<gene>
    <name evidence="3" type="ORF">MAM_06591</name>
</gene>
<keyword evidence="3" id="KW-0269">Exonuclease</keyword>
<protein>
    <submittedName>
        <fullName evidence="3">Exonuclease III</fullName>
    </submittedName>
</protein>
<dbReference type="GeneID" id="63741046"/>
<feature type="signal peptide" evidence="1">
    <location>
        <begin position="1"/>
        <end position="21"/>
    </location>
</feature>
<evidence type="ECO:0000313" key="3">
    <source>
        <dbReference type="EMBL" id="KHN95534.1"/>
    </source>
</evidence>
<dbReference type="RefSeq" id="XP_040676600.1">
    <property type="nucleotide sequence ID" value="XM_040825389.1"/>
</dbReference>
<comment type="caution">
    <text evidence="3">The sequence shown here is derived from an EMBL/GenBank/DDBJ whole genome shotgun (WGS) entry which is preliminary data.</text>
</comment>
<evidence type="ECO:0000259" key="2">
    <source>
        <dbReference type="Pfam" id="PF03372"/>
    </source>
</evidence>
<dbReference type="STRING" id="1081103.A0A0B2WPF4"/>
<dbReference type="HOGENOM" id="CLU_027729_0_0_1"/>
<dbReference type="OrthoDB" id="276515at2759"/>
<dbReference type="Gene3D" id="3.60.10.10">
    <property type="entry name" value="Endonuclease/exonuclease/phosphatase"/>
    <property type="match status" value="1"/>
</dbReference>
<dbReference type="PANTHER" id="PTHR41349">
    <property type="match status" value="1"/>
</dbReference>
<dbReference type="Gene3D" id="2.60.40.10">
    <property type="entry name" value="Immunoglobulins"/>
    <property type="match status" value="1"/>
</dbReference>
<dbReference type="Pfam" id="PF03372">
    <property type="entry name" value="Exo_endo_phos"/>
    <property type="match status" value="1"/>
</dbReference>
<dbReference type="InterPro" id="IPR015919">
    <property type="entry name" value="Cadherin-like_sf"/>
</dbReference>
<dbReference type="InterPro" id="IPR005135">
    <property type="entry name" value="Endo/exonuclease/phosphatase"/>
</dbReference>
<evidence type="ECO:0000313" key="4">
    <source>
        <dbReference type="Proteomes" id="UP000030816"/>
    </source>
</evidence>